<accession>A0A0B7ANL2</accession>
<feature type="transmembrane region" description="Helical" evidence="7">
    <location>
        <begin position="97"/>
        <end position="118"/>
    </location>
</feature>
<organism evidence="9">
    <name type="scientific">Arion vulgaris</name>
    <dbReference type="NCBI Taxonomy" id="1028688"/>
    <lineage>
        <taxon>Eukaryota</taxon>
        <taxon>Metazoa</taxon>
        <taxon>Spiralia</taxon>
        <taxon>Lophotrochozoa</taxon>
        <taxon>Mollusca</taxon>
        <taxon>Gastropoda</taxon>
        <taxon>Heterobranchia</taxon>
        <taxon>Euthyneura</taxon>
        <taxon>Panpulmonata</taxon>
        <taxon>Eupulmonata</taxon>
        <taxon>Stylommatophora</taxon>
        <taxon>Helicina</taxon>
        <taxon>Arionoidea</taxon>
        <taxon>Arionidae</taxon>
        <taxon>Arion</taxon>
    </lineage>
</organism>
<evidence type="ECO:0000256" key="4">
    <source>
        <dbReference type="ARBA" id="ARBA00022968"/>
    </source>
</evidence>
<sequence>QSQDVRNTNIAEQFKLEIRKLITWVHLTKEKNLKFQHNHSKPIIMAANPYDPVTTTDSTPFTDERDLPLPPLRYNRSLGPSRFKTLCGKLRHHTKKIIIISAVLLVVILIIILIMFAASRDPERHPTGDEGNWESPDQGLVFYPVPEDKSIVISFTPYDFGNMIPGPIKKSLDNILESYNVVKQLDESIFVDCNNSYAPVNKTCRVSRNLFGSECTSEMNYGYHGGQPCVFIQLNLPDGVTIKPIKKGDPLWEDAQSVLKEKSNPSYVRLTCQGTTSLDTEILESVGNGLGPHGELVMYYPEDGIQAYIYRKRNSKLPFLKPGVMVHFTSLVSRKKVHITCTAWGQLYDNEEKIIDHKLLTTHFVLYVNHS</sequence>
<evidence type="ECO:0000256" key="1">
    <source>
        <dbReference type="ARBA" id="ARBA00004606"/>
    </source>
</evidence>
<comment type="subcellular location">
    <subcellularLocation>
        <location evidence="1">Membrane</location>
        <topology evidence="1">Single-pass type II membrane protein</topology>
    </subcellularLocation>
</comment>
<dbReference type="GO" id="GO:0006883">
    <property type="term" value="P:intracellular sodium ion homeostasis"/>
    <property type="evidence" value="ECO:0007669"/>
    <property type="project" value="TreeGrafter"/>
</dbReference>
<feature type="non-terminal residue" evidence="9">
    <location>
        <position position="1"/>
    </location>
</feature>
<dbReference type="PANTHER" id="PTHR11523:SF28">
    <property type="entry name" value="NA_K-ATPASE BETA SUBUNIT ISOFORM 4-RELATED"/>
    <property type="match status" value="1"/>
</dbReference>
<keyword evidence="6 7" id="KW-0472">Membrane</keyword>
<evidence type="ECO:0000313" key="9">
    <source>
        <dbReference type="EMBL" id="CEK81480.1"/>
    </source>
</evidence>
<dbReference type="GO" id="GO:0030007">
    <property type="term" value="P:intracellular potassium ion homeostasis"/>
    <property type="evidence" value="ECO:0007669"/>
    <property type="project" value="TreeGrafter"/>
</dbReference>
<dbReference type="AlphaFoldDB" id="A0A0B7ANL2"/>
<proteinExistence type="inferred from homology"/>
<comment type="similarity">
    <text evidence="2">Belongs to the X(+)/potassium ATPases subunit beta family.</text>
</comment>
<evidence type="ECO:0000256" key="6">
    <source>
        <dbReference type="ARBA" id="ARBA00023136"/>
    </source>
</evidence>
<evidence type="ECO:0000256" key="2">
    <source>
        <dbReference type="ARBA" id="ARBA00005876"/>
    </source>
</evidence>
<dbReference type="GO" id="GO:0005890">
    <property type="term" value="C:sodium:potassium-exchanging ATPase complex"/>
    <property type="evidence" value="ECO:0007669"/>
    <property type="project" value="InterPro"/>
</dbReference>
<protein>
    <recommendedName>
        <fullName evidence="10">Sodium/potassium-transporting ATPase subunit beta</fullName>
    </recommendedName>
</protein>
<evidence type="ECO:0000256" key="3">
    <source>
        <dbReference type="ARBA" id="ARBA00022692"/>
    </source>
</evidence>
<dbReference type="GO" id="GO:0001671">
    <property type="term" value="F:ATPase activator activity"/>
    <property type="evidence" value="ECO:0007669"/>
    <property type="project" value="TreeGrafter"/>
</dbReference>
<keyword evidence="4" id="KW-0735">Signal-anchor</keyword>
<dbReference type="GO" id="GO:0036376">
    <property type="term" value="P:sodium ion export across plasma membrane"/>
    <property type="evidence" value="ECO:0007669"/>
    <property type="project" value="TreeGrafter"/>
</dbReference>
<dbReference type="InterPro" id="IPR038702">
    <property type="entry name" value="Na/K_ATPase_sub_beta_sf"/>
</dbReference>
<keyword evidence="3 7" id="KW-0812">Transmembrane</keyword>
<dbReference type="InterPro" id="IPR000402">
    <property type="entry name" value="Na/K_ATPase_sub_beta"/>
</dbReference>
<dbReference type="EMBL" id="HACG01034614">
    <property type="protein sequence ID" value="CEK81479.1"/>
    <property type="molecule type" value="Transcribed_RNA"/>
</dbReference>
<dbReference type="Gene3D" id="2.60.40.1660">
    <property type="entry name" value="Na, k-atpase alpha subunit"/>
    <property type="match status" value="1"/>
</dbReference>
<dbReference type="Pfam" id="PF00287">
    <property type="entry name" value="Na_K-ATPase"/>
    <property type="match status" value="1"/>
</dbReference>
<evidence type="ECO:0000313" key="8">
    <source>
        <dbReference type="EMBL" id="CEK81479.1"/>
    </source>
</evidence>
<evidence type="ECO:0008006" key="10">
    <source>
        <dbReference type="Google" id="ProtNLM"/>
    </source>
</evidence>
<gene>
    <name evidence="9" type="primary">ORF126275</name>
    <name evidence="8" type="synonym">ORF126267</name>
</gene>
<reference evidence="9" key="1">
    <citation type="submission" date="2014-12" db="EMBL/GenBank/DDBJ databases">
        <title>Insight into the proteome of Arion vulgaris.</title>
        <authorList>
            <person name="Aradska J."/>
            <person name="Bulat T."/>
            <person name="Smidak R."/>
            <person name="Sarate P."/>
            <person name="Gangsoo J."/>
            <person name="Sialana F."/>
            <person name="Bilban M."/>
            <person name="Lubec G."/>
        </authorList>
    </citation>
    <scope>NUCLEOTIDE SEQUENCE</scope>
    <source>
        <tissue evidence="9">Skin</tissue>
    </source>
</reference>
<keyword evidence="5 7" id="KW-1133">Transmembrane helix</keyword>
<dbReference type="EMBL" id="HACG01034615">
    <property type="protein sequence ID" value="CEK81480.1"/>
    <property type="molecule type" value="Transcribed_RNA"/>
</dbReference>
<dbReference type="PANTHER" id="PTHR11523">
    <property type="entry name" value="SODIUM/POTASSIUM-DEPENDENT ATPASE BETA SUBUNIT"/>
    <property type="match status" value="1"/>
</dbReference>
<name>A0A0B7ANL2_9EUPU</name>
<evidence type="ECO:0000256" key="5">
    <source>
        <dbReference type="ARBA" id="ARBA00022989"/>
    </source>
</evidence>
<dbReference type="GO" id="GO:1990573">
    <property type="term" value="P:potassium ion import across plasma membrane"/>
    <property type="evidence" value="ECO:0007669"/>
    <property type="project" value="TreeGrafter"/>
</dbReference>
<evidence type="ECO:0000256" key="7">
    <source>
        <dbReference type="SAM" id="Phobius"/>
    </source>
</evidence>